<name>L0L109_METHD</name>
<dbReference type="RefSeq" id="WP_015325114.1">
    <property type="nucleotide sequence ID" value="NC_019977.1"/>
</dbReference>
<dbReference type="KEGG" id="mhz:Metho_1763"/>
<keyword evidence="2" id="KW-1185">Reference proteome</keyword>
<protein>
    <submittedName>
        <fullName evidence="1">Uncharacterized protein</fullName>
    </submittedName>
</protein>
<evidence type="ECO:0000313" key="1">
    <source>
        <dbReference type="EMBL" id="AGB49949.1"/>
    </source>
</evidence>
<sequence length="429" mass="50128">MGSKKAHVPKADARRKTVSLCRRSINTIVLALNRTATFFSNATPFTYYAHEYREYMLLQRNELDFRKQLQLQDAKMRPILIIRAATFDIANSEVTMLLDEMISDLLAQYRRWTHEDFLLQVRLEVQRLAEDEHVVYKEKLLQLQRDISCIGELKPLLMGNLILKKLAGKCTKDEIGLLEGLQRFDSFRLQQIDEDFDKLYPADGLYYDSHKSIRLVLMGKDSWDDLCSYAQHEFTHFLNHEKYFLPVIRNWYFLQGNYMQPEELASLYLELIDVVLFPLTEDDRSLFFLGKDHELEAAIRDAVMDALQALLLVLPEMSQMQENLFVLNKYFSLFSILDESLAYLSESFNSHIYDSNALAEMHSAVADKDDFKLYHNILSIALEGKDQKGFDDSCMQLCATFLHTWNPYPLMTDHENTVKYLRARILSLC</sequence>
<proteinExistence type="predicted"/>
<evidence type="ECO:0000313" key="2">
    <source>
        <dbReference type="Proteomes" id="UP000010866"/>
    </source>
</evidence>
<accession>L0L109</accession>
<dbReference type="STRING" id="867904.Metho_1763"/>
<dbReference type="OrthoDB" id="386852at2157"/>
<dbReference type="GeneID" id="14406276"/>
<dbReference type="Proteomes" id="UP000010866">
    <property type="component" value="Chromosome"/>
</dbReference>
<gene>
    <name evidence="1" type="ordered locus">Metho_1763</name>
</gene>
<dbReference type="EMBL" id="CP003362">
    <property type="protein sequence ID" value="AGB49949.1"/>
    <property type="molecule type" value="Genomic_DNA"/>
</dbReference>
<dbReference type="HOGENOM" id="CLU_638750_0_0_2"/>
<dbReference type="AlphaFoldDB" id="L0L109"/>
<organism evidence="1 2">
    <name type="scientific">Methanomethylovorans hollandica (strain DSM 15978 / NBRC 107637 / DMS1)</name>
    <dbReference type="NCBI Taxonomy" id="867904"/>
    <lineage>
        <taxon>Archaea</taxon>
        <taxon>Methanobacteriati</taxon>
        <taxon>Methanobacteriota</taxon>
        <taxon>Stenosarchaea group</taxon>
        <taxon>Methanomicrobia</taxon>
        <taxon>Methanosarcinales</taxon>
        <taxon>Methanosarcinaceae</taxon>
        <taxon>Methanomethylovorans</taxon>
    </lineage>
</organism>
<reference evidence="2" key="1">
    <citation type="submission" date="2012-02" db="EMBL/GenBank/DDBJ databases">
        <title>Complete sequence of chromosome of Methanomethylovorans hollandica DSM 15978.</title>
        <authorList>
            <person name="Lucas S."/>
            <person name="Copeland A."/>
            <person name="Lapidus A."/>
            <person name="Glavina del Rio T."/>
            <person name="Dalin E."/>
            <person name="Tice H."/>
            <person name="Bruce D."/>
            <person name="Goodwin L."/>
            <person name="Pitluck S."/>
            <person name="Peters L."/>
            <person name="Mikhailova N."/>
            <person name="Held B."/>
            <person name="Kyrpides N."/>
            <person name="Mavromatis K."/>
            <person name="Ivanova N."/>
            <person name="Brettin T."/>
            <person name="Detter J.C."/>
            <person name="Han C."/>
            <person name="Larimer F."/>
            <person name="Land M."/>
            <person name="Hauser L."/>
            <person name="Markowitz V."/>
            <person name="Cheng J.-F."/>
            <person name="Hugenholtz P."/>
            <person name="Woyke T."/>
            <person name="Wu D."/>
            <person name="Spring S."/>
            <person name="Schroeder M."/>
            <person name="Brambilla E."/>
            <person name="Klenk H.-P."/>
            <person name="Eisen J.A."/>
        </authorList>
    </citation>
    <scope>NUCLEOTIDE SEQUENCE [LARGE SCALE GENOMIC DNA]</scope>
    <source>
        <strain evidence="2">DSM 15978 / NBRC 107637 / DMS1</strain>
    </source>
</reference>